<evidence type="ECO:0000313" key="2">
    <source>
        <dbReference type="EMBL" id="RLM69182.1"/>
    </source>
</evidence>
<dbReference type="OrthoDB" id="712919at2759"/>
<name>A0A3L6PZM8_PANMI</name>
<comment type="caution">
    <text evidence="2">The sequence shown here is derived from an EMBL/GenBank/DDBJ whole genome shotgun (WGS) entry which is preliminary data.</text>
</comment>
<reference evidence="3" key="1">
    <citation type="journal article" date="2019" name="Nat. Commun.">
        <title>The genome of broomcorn millet.</title>
        <authorList>
            <person name="Zou C."/>
            <person name="Miki D."/>
            <person name="Li D."/>
            <person name="Tang Q."/>
            <person name="Xiao L."/>
            <person name="Rajput S."/>
            <person name="Deng P."/>
            <person name="Jia W."/>
            <person name="Huang R."/>
            <person name="Zhang M."/>
            <person name="Sun Y."/>
            <person name="Hu J."/>
            <person name="Fu X."/>
            <person name="Schnable P.S."/>
            <person name="Li F."/>
            <person name="Zhang H."/>
            <person name="Feng B."/>
            <person name="Zhu X."/>
            <person name="Liu R."/>
            <person name="Schnable J.C."/>
            <person name="Zhu J.-K."/>
            <person name="Zhang H."/>
        </authorList>
    </citation>
    <scope>NUCLEOTIDE SEQUENCE [LARGE SCALE GENOMIC DNA]</scope>
</reference>
<evidence type="ECO:0000256" key="1">
    <source>
        <dbReference type="SAM" id="MobiDB-lite"/>
    </source>
</evidence>
<dbReference type="Proteomes" id="UP000275267">
    <property type="component" value="Unassembled WGS sequence"/>
</dbReference>
<protein>
    <submittedName>
        <fullName evidence="2">Uncharacterized protein</fullName>
    </submittedName>
</protein>
<proteinExistence type="predicted"/>
<feature type="region of interest" description="Disordered" evidence="1">
    <location>
        <begin position="149"/>
        <end position="221"/>
    </location>
</feature>
<gene>
    <name evidence="2" type="ORF">C2845_PM17G10240</name>
</gene>
<feature type="compositionally biased region" description="Basic residues" evidence="1">
    <location>
        <begin position="211"/>
        <end position="221"/>
    </location>
</feature>
<sequence length="221" mass="25308">MASDCSVEQFMMFREEVKPITDRINESLRWTRQGQPPGSLWADKVRPFVESWAEALDDVVFEDRPHSDEAFAYYLRWYLPRTRTRVVHVPPQPRMVAAPVSETYPLVLDQNFAIVVLRESEYRQVRGTNDDDDSELAQTDWVNSFFAEGQPQDEVGPSQMPEAPPATQDSTHGEQTPVLVQGRRSTRDTIPPEPLTYSQHQTRAAQAAARCGRRRGKHARI</sequence>
<dbReference type="EMBL" id="PQIB02000014">
    <property type="protein sequence ID" value="RLM69182.1"/>
    <property type="molecule type" value="Genomic_DNA"/>
</dbReference>
<evidence type="ECO:0000313" key="3">
    <source>
        <dbReference type="Proteomes" id="UP000275267"/>
    </source>
</evidence>
<accession>A0A3L6PZM8</accession>
<dbReference type="AlphaFoldDB" id="A0A3L6PZM8"/>
<keyword evidence="3" id="KW-1185">Reference proteome</keyword>
<organism evidence="2 3">
    <name type="scientific">Panicum miliaceum</name>
    <name type="common">Proso millet</name>
    <name type="synonym">Broomcorn millet</name>
    <dbReference type="NCBI Taxonomy" id="4540"/>
    <lineage>
        <taxon>Eukaryota</taxon>
        <taxon>Viridiplantae</taxon>
        <taxon>Streptophyta</taxon>
        <taxon>Embryophyta</taxon>
        <taxon>Tracheophyta</taxon>
        <taxon>Spermatophyta</taxon>
        <taxon>Magnoliopsida</taxon>
        <taxon>Liliopsida</taxon>
        <taxon>Poales</taxon>
        <taxon>Poaceae</taxon>
        <taxon>PACMAD clade</taxon>
        <taxon>Panicoideae</taxon>
        <taxon>Panicodae</taxon>
        <taxon>Paniceae</taxon>
        <taxon>Panicinae</taxon>
        <taxon>Panicum</taxon>
        <taxon>Panicum sect. Panicum</taxon>
    </lineage>
</organism>